<dbReference type="OrthoDB" id="7392499at2759"/>
<dbReference type="SUPFAM" id="SSF53649">
    <property type="entry name" value="Alkaline phosphatase-like"/>
    <property type="match status" value="1"/>
</dbReference>
<dbReference type="InterPro" id="IPR001952">
    <property type="entry name" value="Alkaline_phosphatase"/>
</dbReference>
<dbReference type="GO" id="GO:0019637">
    <property type="term" value="P:organophosphate metabolic process"/>
    <property type="evidence" value="ECO:0007669"/>
    <property type="project" value="UniProtKB-ARBA"/>
</dbReference>
<dbReference type="VEuPathDB" id="FungiDB:BON22_1632"/>
<keyword evidence="6" id="KW-0732">Signal</keyword>
<keyword evidence="9" id="KW-1185">Reference proteome</keyword>
<feature type="binding site" evidence="4">
    <location>
        <position position="329"/>
    </location>
    <ligand>
        <name>Zn(2+)</name>
        <dbReference type="ChEBI" id="CHEBI:29105"/>
        <label>2</label>
    </ligand>
</feature>
<dbReference type="PANTHER" id="PTHR11596:SF5">
    <property type="entry name" value="ALKALINE PHOSPHATASE"/>
    <property type="match status" value="1"/>
</dbReference>
<accession>A0A061AQW8</accession>
<evidence type="ECO:0000313" key="8">
    <source>
        <dbReference type="EMBL" id="ONH68938.1"/>
    </source>
</evidence>
<feature type="binding site" evidence="4">
    <location>
        <position position="290"/>
    </location>
    <ligand>
        <name>Zn(2+)</name>
        <dbReference type="ChEBI" id="CHEBI:29105"/>
        <label>2</label>
    </ligand>
</feature>
<proteinExistence type="inferred from homology"/>
<keyword evidence="4" id="KW-0460">Magnesium</keyword>
<feature type="binding site" evidence="4">
    <location>
        <position position="35"/>
    </location>
    <ligand>
        <name>Zn(2+)</name>
        <dbReference type="ChEBI" id="CHEBI:29105"/>
        <label>2</label>
    </ligand>
</feature>
<feature type="binding site" evidence="4">
    <location>
        <position position="137"/>
    </location>
    <ligand>
        <name>Mg(2+)</name>
        <dbReference type="ChEBI" id="CHEBI:18420"/>
    </ligand>
</feature>
<dbReference type="PRINTS" id="PR00113">
    <property type="entry name" value="ALKPHPHTASE"/>
</dbReference>
<feature type="binding site" evidence="4">
    <location>
        <position position="35"/>
    </location>
    <ligand>
        <name>Mg(2+)</name>
        <dbReference type="ChEBI" id="CHEBI:18420"/>
    </ligand>
</feature>
<protein>
    <recommendedName>
        <fullName evidence="1">alkaline phosphatase</fullName>
        <ecNumber evidence="1">3.1.3.1</ecNumber>
    </recommendedName>
</protein>
<evidence type="ECO:0000256" key="6">
    <source>
        <dbReference type="SAM" id="SignalP"/>
    </source>
</evidence>
<evidence type="ECO:0000256" key="5">
    <source>
        <dbReference type="RuleBase" id="RU003946"/>
    </source>
</evidence>
<reference evidence="7" key="1">
    <citation type="journal article" date="2014" name="Genome Announc.">
        <title>Genome sequence of the yeast Cyberlindnera fabianii (Hansenula fabianii).</title>
        <authorList>
            <person name="Freel K.C."/>
            <person name="Sarilar V."/>
            <person name="Neuveglise C."/>
            <person name="Devillers H."/>
            <person name="Friedrich A."/>
            <person name="Schacherer J."/>
        </authorList>
    </citation>
    <scope>NUCLEOTIDE SEQUENCE</scope>
    <source>
        <strain evidence="7">YJS4271</strain>
    </source>
</reference>
<sequence length="483" mass="53229">MQLPHAVLLCLFTALVAAVPHKYDEKKNIIFMVADGLGLSGITAAREYLQVKNNLTYEEATLEMENYLIGTVRTQSSSNYITDSAAAGSAFAMGEKTYNGAISVDPNGVPKGTFYEGAKLLNYTTGIVSTTFVQDATICTPNTHVLSRKSYDLVATQQLGFTHPLGQTMDIVIGGGRQYLHGANSTQYPTKGARKDGVDYISKAQEEGWTYMENMDDLYDVWNSTEPQLPLLGLFAAHNIPYEVDRNASEYPSLTEMSLVALEQAILATENTEKGFVLLLEGARIDHAGHANDPKAHALETIAHSDAFMAVLDRVSSLDTETLVVSTSDHETGGLGVGYNGIYEWWPENYINNMTHSAEWVQKKFGEYEGDNKTEVLKEILVDQCNFSNFTDSDIESLVESEDFLVDLAHVFSAAVNLGWTSTAHTQQDVGIYAWSNTEEGYQRLQAAFGSSIENTEIPHFFAQELGVDLDEITELIKDIDVE</sequence>
<feature type="chain" id="PRO_5015026795" description="alkaline phosphatase" evidence="6">
    <location>
        <begin position="19"/>
        <end position="483"/>
    </location>
</feature>
<organism evidence="7">
    <name type="scientific">Cyberlindnera fabianii</name>
    <name type="common">Yeast</name>
    <name type="synonym">Hansenula fabianii</name>
    <dbReference type="NCBI Taxonomy" id="36022"/>
    <lineage>
        <taxon>Eukaryota</taxon>
        <taxon>Fungi</taxon>
        <taxon>Dikarya</taxon>
        <taxon>Ascomycota</taxon>
        <taxon>Saccharomycotina</taxon>
        <taxon>Saccharomycetes</taxon>
        <taxon>Phaffomycetales</taxon>
        <taxon>Phaffomycetaceae</taxon>
        <taxon>Cyberlindnera</taxon>
    </lineage>
</organism>
<dbReference type="GO" id="GO:0000329">
    <property type="term" value="C:fungal-type vacuole membrane"/>
    <property type="evidence" value="ECO:0007669"/>
    <property type="project" value="TreeGrafter"/>
</dbReference>
<feature type="signal peptide" evidence="6">
    <location>
        <begin position="1"/>
        <end position="18"/>
    </location>
</feature>
<feature type="binding site" evidence="4">
    <location>
        <position position="281"/>
    </location>
    <ligand>
        <name>Mg(2+)</name>
        <dbReference type="ChEBI" id="CHEBI:18420"/>
    </ligand>
</feature>
<comment type="cofactor">
    <cofactor evidence="4">
        <name>Mg(2+)</name>
        <dbReference type="ChEBI" id="CHEBI:18420"/>
    </cofactor>
    <text evidence="4">Binds 1 Mg(2+) ion.</text>
</comment>
<dbReference type="EC" id="3.1.3.1" evidence="1"/>
<evidence type="ECO:0000256" key="1">
    <source>
        <dbReference type="ARBA" id="ARBA00012647"/>
    </source>
</evidence>
<dbReference type="Gene3D" id="3.40.720.10">
    <property type="entry name" value="Alkaline Phosphatase, subunit A"/>
    <property type="match status" value="1"/>
</dbReference>
<feature type="binding site" evidence="4">
    <location>
        <position position="286"/>
    </location>
    <ligand>
        <name>Zn(2+)</name>
        <dbReference type="ChEBI" id="CHEBI:29105"/>
        <label>2</label>
    </ligand>
</feature>
<reference evidence="9" key="2">
    <citation type="journal article" date="2017" name="Genome Announc.">
        <title>Genome sequences of Cyberlindnera fabianii 65, Pichia kudriavzevii 129, and Saccharomyces cerevisiae 131 isolated from fermented masau fruits in Zimbabwe.</title>
        <authorList>
            <person name="van Rijswijck I.M.H."/>
            <person name="Derks M.F.L."/>
            <person name="Abee T."/>
            <person name="de Ridder D."/>
            <person name="Smid E.J."/>
        </authorList>
    </citation>
    <scope>NUCLEOTIDE SEQUENCE [LARGE SCALE GENOMIC DNA]</scope>
    <source>
        <strain evidence="9">65</strain>
    </source>
</reference>
<evidence type="ECO:0000256" key="4">
    <source>
        <dbReference type="PIRSR" id="PIRSR601952-2"/>
    </source>
</evidence>
<feature type="binding site" evidence="4">
    <location>
        <position position="425"/>
    </location>
    <ligand>
        <name>Zn(2+)</name>
        <dbReference type="ChEBI" id="CHEBI:29105"/>
        <label>2</label>
    </ligand>
</feature>
<evidence type="ECO:0000256" key="3">
    <source>
        <dbReference type="PIRSR" id="PIRSR601952-1"/>
    </source>
</evidence>
<name>A0A061AQW8_CYBFA</name>
<dbReference type="EMBL" id="LK052886">
    <property type="protein sequence ID" value="CDR37773.1"/>
    <property type="molecule type" value="Genomic_DNA"/>
</dbReference>
<keyword evidence="2" id="KW-0597">Phosphoprotein</keyword>
<dbReference type="GO" id="GO:0004035">
    <property type="term" value="F:alkaline phosphatase activity"/>
    <property type="evidence" value="ECO:0007669"/>
    <property type="project" value="UniProtKB-EC"/>
</dbReference>
<dbReference type="CDD" id="cd16012">
    <property type="entry name" value="ALP"/>
    <property type="match status" value="1"/>
</dbReference>
<feature type="active site" description="Phosphoserine intermediate" evidence="3">
    <location>
        <position position="84"/>
    </location>
</feature>
<dbReference type="STRING" id="36022.A0A061AQW8"/>
<dbReference type="InterPro" id="IPR042085">
    <property type="entry name" value="Ap_crown"/>
</dbReference>
<keyword evidence="4" id="KW-0479">Metal-binding</keyword>
<keyword evidence="4" id="KW-0862">Zinc</keyword>
<dbReference type="OMA" id="RSGMEYP"/>
<evidence type="ECO:0000256" key="2">
    <source>
        <dbReference type="ARBA" id="ARBA00022553"/>
    </source>
</evidence>
<dbReference type="EMBL" id="MPUK01000002">
    <property type="protein sequence ID" value="ONH68938.1"/>
    <property type="molecule type" value="Genomic_DNA"/>
</dbReference>
<dbReference type="Pfam" id="PF00245">
    <property type="entry name" value="Alk_phosphatase"/>
    <property type="match status" value="1"/>
</dbReference>
<evidence type="ECO:0000313" key="7">
    <source>
        <dbReference type="EMBL" id="CDR37773.1"/>
    </source>
</evidence>
<dbReference type="GO" id="GO:0046872">
    <property type="term" value="F:metal ion binding"/>
    <property type="evidence" value="ECO:0007669"/>
    <property type="project" value="UniProtKB-KW"/>
</dbReference>
<dbReference type="InterPro" id="IPR017850">
    <property type="entry name" value="Alkaline_phosphatase_core_sf"/>
</dbReference>
<evidence type="ECO:0000313" key="9">
    <source>
        <dbReference type="Proteomes" id="UP000189513"/>
    </source>
</evidence>
<dbReference type="Proteomes" id="UP000189513">
    <property type="component" value="Unassembled WGS sequence"/>
</dbReference>
<feature type="binding site" evidence="4">
    <location>
        <position position="330"/>
    </location>
    <ligand>
        <name>Zn(2+)</name>
        <dbReference type="ChEBI" id="CHEBI:29105"/>
        <label>2</label>
    </ligand>
</feature>
<dbReference type="Gene3D" id="1.10.1200.140">
    <property type="entry name" value="Alkaline phosphatase, crown domain"/>
    <property type="match status" value="1"/>
</dbReference>
<dbReference type="PANTHER" id="PTHR11596">
    <property type="entry name" value="ALKALINE PHOSPHATASE"/>
    <property type="match status" value="1"/>
</dbReference>
<feature type="binding site" evidence="4">
    <location>
        <position position="135"/>
    </location>
    <ligand>
        <name>Mg(2+)</name>
        <dbReference type="ChEBI" id="CHEBI:18420"/>
    </ligand>
</feature>
<comment type="similarity">
    <text evidence="5">Belongs to the alkaline phosphatase family.</text>
</comment>
<gene>
    <name evidence="8" type="ORF">BON22_1632</name>
    <name evidence="7" type="ORF">CYFA0S_01e16864g</name>
</gene>
<comment type="cofactor">
    <cofactor evidence="4">
        <name>Zn(2+)</name>
        <dbReference type="ChEBI" id="CHEBI:29105"/>
    </cofactor>
    <text evidence="4">Binds 2 Zn(2+) ions.</text>
</comment>
<reference evidence="8" key="3">
    <citation type="submission" date="2017-01" db="EMBL/GenBank/DDBJ databases">
        <authorList>
            <person name="Mah S.A."/>
            <person name="Swanson W.J."/>
            <person name="Moy G.W."/>
            <person name="Vacquier V.D."/>
        </authorList>
    </citation>
    <scope>NUCLEOTIDE SEQUENCE [LARGE SCALE GENOMIC DNA]</scope>
    <source>
        <strain evidence="8">65</strain>
    </source>
</reference>
<dbReference type="SMART" id="SM00098">
    <property type="entry name" value="alkPPc"/>
    <property type="match status" value="1"/>
</dbReference>
<dbReference type="AlphaFoldDB" id="A0A061AQW8"/>